<feature type="domain" description="DUF7882" evidence="1">
    <location>
        <begin position="1"/>
        <end position="97"/>
    </location>
</feature>
<sequence length="109" mass="12110">MGMLMYGSPSIEFSFDDRALAHLQIVITAKLRRRESFAFSWADSPDIGSGRSSIWLDPSSTLYYRFYGSRVPAINRDWIDVLMDSASSGGGLHLTAEPGTTAHTAQQHR</sequence>
<evidence type="ECO:0000313" key="2">
    <source>
        <dbReference type="EMBL" id="MBM7470627.1"/>
    </source>
</evidence>
<name>A0ABS2L0M3_9MICO</name>
<evidence type="ECO:0000259" key="1">
    <source>
        <dbReference type="Pfam" id="PF25355"/>
    </source>
</evidence>
<organism evidence="2 3">
    <name type="scientific">Subtercola frigoramans</name>
    <dbReference type="NCBI Taxonomy" id="120298"/>
    <lineage>
        <taxon>Bacteria</taxon>
        <taxon>Bacillati</taxon>
        <taxon>Actinomycetota</taxon>
        <taxon>Actinomycetes</taxon>
        <taxon>Micrococcales</taxon>
        <taxon>Microbacteriaceae</taxon>
        <taxon>Subtercola</taxon>
    </lineage>
</organism>
<keyword evidence="3" id="KW-1185">Reference proteome</keyword>
<reference evidence="2 3" key="1">
    <citation type="submission" date="2021-01" db="EMBL/GenBank/DDBJ databases">
        <title>Sequencing the genomes of 1000 actinobacteria strains.</title>
        <authorList>
            <person name="Klenk H.-P."/>
        </authorList>
    </citation>
    <scope>NUCLEOTIDE SEQUENCE [LARGE SCALE GENOMIC DNA]</scope>
    <source>
        <strain evidence="2 3">DSM 13057</strain>
    </source>
</reference>
<gene>
    <name evidence="2" type="ORF">JOE66_000261</name>
</gene>
<dbReference type="Pfam" id="PF25355">
    <property type="entry name" value="DUF7882"/>
    <property type="match status" value="1"/>
</dbReference>
<accession>A0ABS2L0M3</accession>
<evidence type="ECO:0000313" key="3">
    <source>
        <dbReference type="Proteomes" id="UP000776164"/>
    </source>
</evidence>
<dbReference type="RefSeq" id="WP_205106353.1">
    <property type="nucleotide sequence ID" value="NZ_BAAAHT010000018.1"/>
</dbReference>
<dbReference type="InterPro" id="IPR057204">
    <property type="entry name" value="DUF7882"/>
</dbReference>
<protein>
    <recommendedName>
        <fullName evidence="1">DUF7882 domain-containing protein</fullName>
    </recommendedName>
</protein>
<dbReference type="EMBL" id="JAFBBU010000001">
    <property type="protein sequence ID" value="MBM7470627.1"/>
    <property type="molecule type" value="Genomic_DNA"/>
</dbReference>
<comment type="caution">
    <text evidence="2">The sequence shown here is derived from an EMBL/GenBank/DDBJ whole genome shotgun (WGS) entry which is preliminary data.</text>
</comment>
<proteinExistence type="predicted"/>
<dbReference type="Proteomes" id="UP000776164">
    <property type="component" value="Unassembled WGS sequence"/>
</dbReference>